<protein>
    <submittedName>
        <fullName evidence="2">Uncharacterized protein</fullName>
    </submittedName>
</protein>
<keyword evidence="1" id="KW-1133">Transmembrane helix</keyword>
<reference evidence="2 3" key="1">
    <citation type="submission" date="2019-09" db="EMBL/GenBank/DDBJ databases">
        <title>Commensal-derived Metabolites Govern Vibrio cholerae Pathogenesis in Host.</title>
        <authorList>
            <person name="Yoon S.S."/>
            <person name="Yoon M.Y."/>
        </authorList>
    </citation>
    <scope>NUCLEOTIDE SEQUENCE [LARGE SCALE GENOMIC DNA]</scope>
    <source>
        <strain evidence="2 3">VIC01</strain>
    </source>
</reference>
<organism evidence="2 3">
    <name type="scientific">Phocaeicola vulgatus</name>
    <name type="common">Bacteroides vulgatus</name>
    <dbReference type="NCBI Taxonomy" id="821"/>
    <lineage>
        <taxon>Bacteria</taxon>
        <taxon>Pseudomonadati</taxon>
        <taxon>Bacteroidota</taxon>
        <taxon>Bacteroidia</taxon>
        <taxon>Bacteroidales</taxon>
        <taxon>Bacteroidaceae</taxon>
        <taxon>Phocaeicola</taxon>
    </lineage>
</organism>
<gene>
    <name evidence="2" type="ORF">VIC01_04185</name>
</gene>
<evidence type="ECO:0000256" key="1">
    <source>
        <dbReference type="SAM" id="Phobius"/>
    </source>
</evidence>
<accession>A0A5P3AY23</accession>
<evidence type="ECO:0000313" key="2">
    <source>
        <dbReference type="EMBL" id="QEW38541.1"/>
    </source>
</evidence>
<keyword evidence="1" id="KW-0472">Membrane</keyword>
<evidence type="ECO:0000313" key="3">
    <source>
        <dbReference type="Proteomes" id="UP000326091"/>
    </source>
</evidence>
<feature type="transmembrane region" description="Helical" evidence="1">
    <location>
        <begin position="26"/>
        <end position="46"/>
    </location>
</feature>
<dbReference type="Proteomes" id="UP000326091">
    <property type="component" value="Chromosome"/>
</dbReference>
<proteinExistence type="predicted"/>
<dbReference type="AlphaFoldDB" id="A0A5P3AY23"/>
<dbReference type="EMBL" id="CP043529">
    <property type="protein sequence ID" value="QEW38541.1"/>
    <property type="molecule type" value="Genomic_DNA"/>
</dbReference>
<keyword evidence="1" id="KW-0812">Transmembrane</keyword>
<name>A0A5P3AY23_PHOVU</name>
<sequence length="67" mass="7094">MMLVVVQAVAVTVTRGLVVVVIVVLAQVADVIVVLVLVVDVVVEAVDKQEMAVKVNNICIITVDLIL</sequence>